<feature type="domain" description="EXPERA" evidence="9">
    <location>
        <begin position="8"/>
        <end position="140"/>
    </location>
</feature>
<comment type="similarity">
    <text evidence="2">Belongs to the TMEM97/sigma-2 receptor family.</text>
</comment>
<feature type="region of interest" description="Disordered" evidence="8">
    <location>
        <begin position="147"/>
        <end position="167"/>
    </location>
</feature>
<accession>A0A2P5D622</accession>
<feature type="transmembrane region" description="Helical" evidence="7">
    <location>
        <begin position="125"/>
        <end position="145"/>
    </location>
</feature>
<dbReference type="EMBL" id="JXTB01000060">
    <property type="protein sequence ID" value="PON68741.1"/>
    <property type="molecule type" value="Genomic_DNA"/>
</dbReference>
<gene>
    <name evidence="10" type="ORF">PanWU01x14_093480</name>
</gene>
<evidence type="ECO:0000256" key="6">
    <source>
        <dbReference type="ARBA" id="ARBA00023136"/>
    </source>
</evidence>
<keyword evidence="5 7" id="KW-1133">Transmembrane helix</keyword>
<evidence type="ECO:0000256" key="8">
    <source>
        <dbReference type="SAM" id="MobiDB-lite"/>
    </source>
</evidence>
<evidence type="ECO:0000259" key="9">
    <source>
        <dbReference type="PROSITE" id="PS51751"/>
    </source>
</evidence>
<proteinExistence type="inferred from homology"/>
<dbReference type="InterPro" id="IPR033118">
    <property type="entry name" value="EXPERA"/>
</dbReference>
<feature type="transmembrane region" description="Helical" evidence="7">
    <location>
        <begin position="92"/>
        <end position="113"/>
    </location>
</feature>
<comment type="subcellular location">
    <subcellularLocation>
        <location evidence="1">Endoplasmic reticulum membrane</location>
        <topology evidence="1">Multi-pass membrane protein</topology>
    </subcellularLocation>
</comment>
<dbReference type="PIRSF" id="PIRSF031032">
    <property type="entry name" value="TMP_97_prd"/>
    <property type="match status" value="1"/>
</dbReference>
<keyword evidence="4" id="KW-0256">Endoplasmic reticulum</keyword>
<reference evidence="11" key="1">
    <citation type="submission" date="2016-06" db="EMBL/GenBank/DDBJ databases">
        <title>Parallel loss of symbiosis genes in relatives of nitrogen-fixing non-legume Parasponia.</title>
        <authorList>
            <person name="Van Velzen R."/>
            <person name="Holmer R."/>
            <person name="Bu F."/>
            <person name="Rutten L."/>
            <person name="Van Zeijl A."/>
            <person name="Liu W."/>
            <person name="Santuari L."/>
            <person name="Cao Q."/>
            <person name="Sharma T."/>
            <person name="Shen D."/>
            <person name="Roswanjaya Y."/>
            <person name="Wardhani T."/>
            <person name="Kalhor M.S."/>
            <person name="Jansen J."/>
            <person name="Van den Hoogen J."/>
            <person name="Gungor B."/>
            <person name="Hartog M."/>
            <person name="Hontelez J."/>
            <person name="Verver J."/>
            <person name="Yang W.-C."/>
            <person name="Schijlen E."/>
            <person name="Repin R."/>
            <person name="Schilthuizen M."/>
            <person name="Schranz E."/>
            <person name="Heidstra R."/>
            <person name="Miyata K."/>
            <person name="Fedorova E."/>
            <person name="Kohlen W."/>
            <person name="Bisseling T."/>
            <person name="Smit S."/>
            <person name="Geurts R."/>
        </authorList>
    </citation>
    <scope>NUCLEOTIDE SEQUENCE [LARGE SCALE GENOMIC DNA]</scope>
    <source>
        <strain evidence="11">cv. WU1-14</strain>
    </source>
</reference>
<evidence type="ECO:0000256" key="5">
    <source>
        <dbReference type="ARBA" id="ARBA00022989"/>
    </source>
</evidence>
<keyword evidence="11" id="KW-1185">Reference proteome</keyword>
<evidence type="ECO:0000256" key="4">
    <source>
        <dbReference type="ARBA" id="ARBA00022824"/>
    </source>
</evidence>
<evidence type="ECO:0000256" key="2">
    <source>
        <dbReference type="ARBA" id="ARBA00009096"/>
    </source>
</evidence>
<name>A0A2P5D622_PARAD</name>
<evidence type="ECO:0000256" key="3">
    <source>
        <dbReference type="ARBA" id="ARBA00022692"/>
    </source>
</evidence>
<keyword evidence="6 7" id="KW-0472">Membrane</keyword>
<comment type="caution">
    <text evidence="10">The sequence shown here is derived from an EMBL/GenBank/DDBJ whole genome shotgun (WGS) entry which is preliminary data.</text>
</comment>
<dbReference type="InterPro" id="IPR051987">
    <property type="entry name" value="Sigma-2_receptor-like"/>
</dbReference>
<dbReference type="AlphaFoldDB" id="A0A2P5D622"/>
<dbReference type="PROSITE" id="PS51751">
    <property type="entry name" value="EXPERA"/>
    <property type="match status" value="1"/>
</dbReference>
<dbReference type="OrthoDB" id="433124at2759"/>
<evidence type="ECO:0000313" key="11">
    <source>
        <dbReference type="Proteomes" id="UP000237105"/>
    </source>
</evidence>
<dbReference type="STRING" id="3476.A0A2P5D622"/>
<keyword evidence="3 7" id="KW-0812">Transmembrane</keyword>
<dbReference type="Proteomes" id="UP000237105">
    <property type="component" value="Unassembled WGS sequence"/>
</dbReference>
<evidence type="ECO:0000256" key="1">
    <source>
        <dbReference type="ARBA" id="ARBA00004477"/>
    </source>
</evidence>
<dbReference type="PANTHER" id="PTHR31204:SF1">
    <property type="entry name" value="SIGMA INTRACELLULAR RECEPTOR 2"/>
    <property type="match status" value="1"/>
</dbReference>
<organism evidence="10 11">
    <name type="scientific">Parasponia andersonii</name>
    <name type="common">Sponia andersonii</name>
    <dbReference type="NCBI Taxonomy" id="3476"/>
    <lineage>
        <taxon>Eukaryota</taxon>
        <taxon>Viridiplantae</taxon>
        <taxon>Streptophyta</taxon>
        <taxon>Embryophyta</taxon>
        <taxon>Tracheophyta</taxon>
        <taxon>Spermatophyta</taxon>
        <taxon>Magnoliopsida</taxon>
        <taxon>eudicotyledons</taxon>
        <taxon>Gunneridae</taxon>
        <taxon>Pentapetalae</taxon>
        <taxon>rosids</taxon>
        <taxon>fabids</taxon>
        <taxon>Rosales</taxon>
        <taxon>Cannabaceae</taxon>
        <taxon>Parasponia</taxon>
    </lineage>
</organism>
<dbReference type="Pfam" id="PF05241">
    <property type="entry name" value="EBP"/>
    <property type="match status" value="1"/>
</dbReference>
<sequence>MGALVKVMDAILFVFFTIIAVAAPLIDAQTCLPGSLVPDWLGELTRWYAREFDDYLVAERPHFFVGLLWLEFLFQWPLALLNLYGILGAKSWFNTTCLIYGVSASTALAAILSEIMGSGKASDKLIMIHLPFLGFAALATLRGLLPQSGKTSSTAGKVPAPGRKKRA</sequence>
<feature type="transmembrane region" description="Helical" evidence="7">
    <location>
        <begin position="63"/>
        <end position="85"/>
    </location>
</feature>
<dbReference type="GO" id="GO:0005789">
    <property type="term" value="C:endoplasmic reticulum membrane"/>
    <property type="evidence" value="ECO:0007669"/>
    <property type="project" value="UniProtKB-SubCell"/>
</dbReference>
<evidence type="ECO:0000313" key="10">
    <source>
        <dbReference type="EMBL" id="PON68741.1"/>
    </source>
</evidence>
<dbReference type="InterPro" id="IPR016964">
    <property type="entry name" value="Sigma2_recept"/>
</dbReference>
<protein>
    <submittedName>
        <fullName evidence="10">Transmembrane protein</fullName>
    </submittedName>
</protein>
<dbReference type="PANTHER" id="PTHR31204">
    <property type="entry name" value="SIGMA INTRACELLULAR RECEPTOR 2"/>
    <property type="match status" value="1"/>
</dbReference>
<evidence type="ECO:0000256" key="7">
    <source>
        <dbReference type="PIRNR" id="PIRNR031032"/>
    </source>
</evidence>